<dbReference type="EMBL" id="BGZK01000514">
    <property type="protein sequence ID" value="GBP47962.1"/>
    <property type="molecule type" value="Genomic_DNA"/>
</dbReference>
<evidence type="ECO:0000313" key="1">
    <source>
        <dbReference type="EMBL" id="GBP47962.1"/>
    </source>
</evidence>
<organism evidence="1 2">
    <name type="scientific">Eumeta variegata</name>
    <name type="common">Bagworm moth</name>
    <name type="synonym">Eumeta japonica</name>
    <dbReference type="NCBI Taxonomy" id="151549"/>
    <lineage>
        <taxon>Eukaryota</taxon>
        <taxon>Metazoa</taxon>
        <taxon>Ecdysozoa</taxon>
        <taxon>Arthropoda</taxon>
        <taxon>Hexapoda</taxon>
        <taxon>Insecta</taxon>
        <taxon>Pterygota</taxon>
        <taxon>Neoptera</taxon>
        <taxon>Endopterygota</taxon>
        <taxon>Lepidoptera</taxon>
        <taxon>Glossata</taxon>
        <taxon>Ditrysia</taxon>
        <taxon>Tineoidea</taxon>
        <taxon>Psychidae</taxon>
        <taxon>Oiketicinae</taxon>
        <taxon>Eumeta</taxon>
    </lineage>
</organism>
<evidence type="ECO:0000313" key="2">
    <source>
        <dbReference type="Proteomes" id="UP000299102"/>
    </source>
</evidence>
<dbReference type="Proteomes" id="UP000299102">
    <property type="component" value="Unassembled WGS sequence"/>
</dbReference>
<protein>
    <submittedName>
        <fullName evidence="1">Uncharacterized protein</fullName>
    </submittedName>
</protein>
<reference evidence="1 2" key="1">
    <citation type="journal article" date="2019" name="Commun. Biol.">
        <title>The bagworm genome reveals a unique fibroin gene that provides high tensile strength.</title>
        <authorList>
            <person name="Kono N."/>
            <person name="Nakamura H."/>
            <person name="Ohtoshi R."/>
            <person name="Tomita M."/>
            <person name="Numata K."/>
            <person name="Arakawa K."/>
        </authorList>
    </citation>
    <scope>NUCLEOTIDE SEQUENCE [LARGE SCALE GENOMIC DNA]</scope>
</reference>
<keyword evidence="2" id="KW-1185">Reference proteome</keyword>
<sequence length="79" mass="8796">MNYSASRRHDGDTSSPFYIYDSSDGMERTQLSDLIIAGYRFMWLSDGRVAVFTSFAEIPPGRRGAVGVLVRHCGALFTD</sequence>
<proteinExistence type="predicted"/>
<gene>
    <name evidence="1" type="ORF">EVAR_40386_1</name>
</gene>
<dbReference type="AlphaFoldDB" id="A0A4C1WBV5"/>
<accession>A0A4C1WBV5</accession>
<comment type="caution">
    <text evidence="1">The sequence shown here is derived from an EMBL/GenBank/DDBJ whole genome shotgun (WGS) entry which is preliminary data.</text>
</comment>
<name>A0A4C1WBV5_EUMVA</name>